<organism evidence="1 2">
    <name type="scientific">Paenibacillus albidus</name>
    <dbReference type="NCBI Taxonomy" id="2041023"/>
    <lineage>
        <taxon>Bacteria</taxon>
        <taxon>Bacillati</taxon>
        <taxon>Bacillota</taxon>
        <taxon>Bacilli</taxon>
        <taxon>Bacillales</taxon>
        <taxon>Paenibacillaceae</taxon>
        <taxon>Paenibacillus</taxon>
    </lineage>
</organism>
<evidence type="ECO:0000313" key="1">
    <source>
        <dbReference type="EMBL" id="GGF89097.1"/>
    </source>
</evidence>
<dbReference type="Gene3D" id="1.25.10.10">
    <property type="entry name" value="Leucine-rich Repeat Variant"/>
    <property type="match status" value="1"/>
</dbReference>
<comment type="caution">
    <text evidence="1">The sequence shown here is derived from an EMBL/GenBank/DDBJ whole genome shotgun (WGS) entry which is preliminary data.</text>
</comment>
<proteinExistence type="predicted"/>
<protein>
    <submittedName>
        <fullName evidence="1">Uncharacterized protein</fullName>
    </submittedName>
</protein>
<keyword evidence="2" id="KW-1185">Reference proteome</keyword>
<reference evidence="1" key="2">
    <citation type="submission" date="2020-09" db="EMBL/GenBank/DDBJ databases">
        <authorList>
            <person name="Sun Q."/>
            <person name="Zhou Y."/>
        </authorList>
    </citation>
    <scope>NUCLEOTIDE SEQUENCE</scope>
    <source>
        <strain evidence="1">CGMCC 1.16134</strain>
    </source>
</reference>
<name>A0A917CHY2_9BACL</name>
<dbReference type="SUPFAM" id="SSF48371">
    <property type="entry name" value="ARM repeat"/>
    <property type="match status" value="1"/>
</dbReference>
<dbReference type="EMBL" id="BMKR01000015">
    <property type="protein sequence ID" value="GGF89097.1"/>
    <property type="molecule type" value="Genomic_DNA"/>
</dbReference>
<evidence type="ECO:0000313" key="2">
    <source>
        <dbReference type="Proteomes" id="UP000637643"/>
    </source>
</evidence>
<dbReference type="InterPro" id="IPR011989">
    <property type="entry name" value="ARM-like"/>
</dbReference>
<dbReference type="RefSeq" id="WP_189027597.1">
    <property type="nucleotide sequence ID" value="NZ_BMKR01000015.1"/>
</dbReference>
<gene>
    <name evidence="1" type="ORF">GCM10010912_37800</name>
</gene>
<dbReference type="Proteomes" id="UP000637643">
    <property type="component" value="Unassembled WGS sequence"/>
</dbReference>
<dbReference type="AlphaFoldDB" id="A0A917CHY2"/>
<reference evidence="1" key="1">
    <citation type="journal article" date="2014" name="Int. J. Syst. Evol. Microbiol.">
        <title>Complete genome sequence of Corynebacterium casei LMG S-19264T (=DSM 44701T), isolated from a smear-ripened cheese.</title>
        <authorList>
            <consortium name="US DOE Joint Genome Institute (JGI-PGF)"/>
            <person name="Walter F."/>
            <person name="Albersmeier A."/>
            <person name="Kalinowski J."/>
            <person name="Ruckert C."/>
        </authorList>
    </citation>
    <scope>NUCLEOTIDE SEQUENCE</scope>
    <source>
        <strain evidence="1">CGMCC 1.16134</strain>
    </source>
</reference>
<sequence length="182" mass="20853">MDSTMEGYFKNLESPDKELQYEAFTAIQSTLMEPVDWAYEVWDKLKTQLADPGNHQRSRAAQFLCGLAISDPEGRILQDLPALLEVTRDKRFVTARHALQSVWRIALAGQKHKQQVLHELAGRYAECAGEGNGTLLRFDIIESLRKLYEAAPDEEVRQLALSLIEAEEDLKYRKKYAAVWKK</sequence>
<accession>A0A917CHY2</accession>
<dbReference type="InterPro" id="IPR016024">
    <property type="entry name" value="ARM-type_fold"/>
</dbReference>